<keyword evidence="7" id="KW-0807">Transducer</keyword>
<evidence type="ECO:0000256" key="3">
    <source>
        <dbReference type="ARBA" id="ARBA00022692"/>
    </source>
</evidence>
<evidence type="ECO:0000256" key="4">
    <source>
        <dbReference type="ARBA" id="ARBA00022989"/>
    </source>
</evidence>
<evidence type="ECO:0000313" key="10">
    <source>
        <dbReference type="Proteomes" id="UP001642540"/>
    </source>
</evidence>
<feature type="transmembrane region" description="Helical" evidence="8">
    <location>
        <begin position="55"/>
        <end position="76"/>
    </location>
</feature>
<organism evidence="9 10">
    <name type="scientific">Orchesella dallaii</name>
    <dbReference type="NCBI Taxonomy" id="48710"/>
    <lineage>
        <taxon>Eukaryota</taxon>
        <taxon>Metazoa</taxon>
        <taxon>Ecdysozoa</taxon>
        <taxon>Arthropoda</taxon>
        <taxon>Hexapoda</taxon>
        <taxon>Collembola</taxon>
        <taxon>Entomobryomorpha</taxon>
        <taxon>Entomobryoidea</taxon>
        <taxon>Orchesellidae</taxon>
        <taxon>Orchesellinae</taxon>
        <taxon>Orchesella</taxon>
    </lineage>
</organism>
<keyword evidence="6" id="KW-0675">Receptor</keyword>
<keyword evidence="3 8" id="KW-0812">Transmembrane</keyword>
<evidence type="ECO:0000313" key="9">
    <source>
        <dbReference type="EMBL" id="CAL8118126.1"/>
    </source>
</evidence>
<dbReference type="PANTHER" id="PTHR21143:SF121">
    <property type="entry name" value="GUSTATORY AND ODORANT RECEPTOR 21A"/>
    <property type="match status" value="1"/>
</dbReference>
<protein>
    <recommendedName>
        <fullName evidence="11">Gustatory receptor</fullName>
    </recommendedName>
</protein>
<evidence type="ECO:0008006" key="11">
    <source>
        <dbReference type="Google" id="ProtNLM"/>
    </source>
</evidence>
<feature type="transmembrane region" description="Helical" evidence="8">
    <location>
        <begin position="189"/>
        <end position="206"/>
    </location>
</feature>
<comment type="subcellular location">
    <subcellularLocation>
        <location evidence="1">Cell membrane</location>
        <topology evidence="1">Multi-pass membrane protein</topology>
    </subcellularLocation>
</comment>
<comment type="caution">
    <text evidence="9">The sequence shown here is derived from an EMBL/GenBank/DDBJ whole genome shotgun (WGS) entry which is preliminary data.</text>
</comment>
<accession>A0ABP1R2C1</accession>
<proteinExistence type="predicted"/>
<reference evidence="9 10" key="1">
    <citation type="submission" date="2024-08" db="EMBL/GenBank/DDBJ databases">
        <authorList>
            <person name="Cucini C."/>
            <person name="Frati F."/>
        </authorList>
    </citation>
    <scope>NUCLEOTIDE SEQUENCE [LARGE SCALE GENOMIC DNA]</scope>
</reference>
<dbReference type="Proteomes" id="UP001642540">
    <property type="component" value="Unassembled WGS sequence"/>
</dbReference>
<keyword evidence="2" id="KW-1003">Cell membrane</keyword>
<keyword evidence="4 8" id="KW-1133">Transmembrane helix</keyword>
<evidence type="ECO:0000256" key="8">
    <source>
        <dbReference type="SAM" id="Phobius"/>
    </source>
</evidence>
<feature type="transmembrane region" description="Helical" evidence="8">
    <location>
        <begin position="213"/>
        <end position="236"/>
    </location>
</feature>
<evidence type="ECO:0000256" key="7">
    <source>
        <dbReference type="ARBA" id="ARBA00023224"/>
    </source>
</evidence>
<feature type="transmembrane region" description="Helical" evidence="8">
    <location>
        <begin position="96"/>
        <end position="114"/>
    </location>
</feature>
<keyword evidence="10" id="KW-1185">Reference proteome</keyword>
<dbReference type="EMBL" id="CAXLJM020000057">
    <property type="protein sequence ID" value="CAL8118126.1"/>
    <property type="molecule type" value="Genomic_DNA"/>
</dbReference>
<sequence length="426" mass="48447">MEHYDQPSAHKELQSMAEKDLVSLLFIPLRCSQIYGVFPLSLASSKLEMTLSWKIYIFPVFNFLLFMTPSIFSTLHGDDLEAIFKLEGNTDRTAQTVVNIAAGWVDLVCLVIVIRNRLKIKAFYSEFTSTVVNLLAFSYECDDSDKQATSLKRHISRMRTTMVFILLLTTAAFLNSGTFYMGIAWKAGYSWLKLYVVFLLIVYWIVMNQVRLLTFYFWIAMIISFKVGFGSLRILINSVAHENDANNFRTRKLFPSSDRITWIVAKYHEMEKLLEEFHNLFGGHLINFCFTSLLPMINICFQLVRLPVASQQAMSWAISGSATLVAVLISSAVTFCNLCDASTAMADEAIGCITDFRDLSSSLPVVHYKILDEIFLFFTSTLSHPPKISPGNFFTVGRQLLPPVIGLMTTYLIVLQQFRLEESLDQ</sequence>
<keyword evidence="5 8" id="KW-0472">Membrane</keyword>
<name>A0ABP1R2C1_9HEXA</name>
<dbReference type="PANTHER" id="PTHR21143">
    <property type="entry name" value="INVERTEBRATE GUSTATORY RECEPTOR"/>
    <property type="match status" value="1"/>
</dbReference>
<feature type="transmembrane region" description="Helical" evidence="8">
    <location>
        <begin position="313"/>
        <end position="335"/>
    </location>
</feature>
<feature type="transmembrane region" description="Helical" evidence="8">
    <location>
        <begin position="162"/>
        <end position="183"/>
    </location>
</feature>
<gene>
    <name evidence="9" type="ORF">ODALV1_LOCUS17993</name>
</gene>
<dbReference type="Pfam" id="PF08395">
    <property type="entry name" value="7tm_7"/>
    <property type="match status" value="1"/>
</dbReference>
<evidence type="ECO:0000256" key="5">
    <source>
        <dbReference type="ARBA" id="ARBA00023136"/>
    </source>
</evidence>
<evidence type="ECO:0000256" key="2">
    <source>
        <dbReference type="ARBA" id="ARBA00022475"/>
    </source>
</evidence>
<evidence type="ECO:0000256" key="1">
    <source>
        <dbReference type="ARBA" id="ARBA00004651"/>
    </source>
</evidence>
<evidence type="ECO:0000256" key="6">
    <source>
        <dbReference type="ARBA" id="ARBA00023170"/>
    </source>
</evidence>
<feature type="transmembrane region" description="Helical" evidence="8">
    <location>
        <begin position="280"/>
        <end position="301"/>
    </location>
</feature>
<dbReference type="InterPro" id="IPR013604">
    <property type="entry name" value="7TM_chemorcpt"/>
</dbReference>